<accession>A0A4Z2GVC1</accession>
<gene>
    <name evidence="1" type="ORF">EYF80_033120</name>
</gene>
<keyword evidence="2" id="KW-1185">Reference proteome</keyword>
<protein>
    <submittedName>
        <fullName evidence="1">Uncharacterized protein</fullName>
    </submittedName>
</protein>
<sequence>MDTEYTDRLHGEVGKQNLTPGQPLPRVFLAPSGVFDDEYDVIRNLITLNRRLCVAEKLWTSSSINGLSAPRNRREESL</sequence>
<reference evidence="1 2" key="1">
    <citation type="submission" date="2019-03" db="EMBL/GenBank/DDBJ databases">
        <title>First draft genome of Liparis tanakae, snailfish: a comprehensive survey of snailfish specific genes.</title>
        <authorList>
            <person name="Kim W."/>
            <person name="Song I."/>
            <person name="Jeong J.-H."/>
            <person name="Kim D."/>
            <person name="Kim S."/>
            <person name="Ryu S."/>
            <person name="Song J.Y."/>
            <person name="Lee S.K."/>
        </authorList>
    </citation>
    <scope>NUCLEOTIDE SEQUENCE [LARGE SCALE GENOMIC DNA]</scope>
    <source>
        <tissue evidence="1">Muscle</tissue>
    </source>
</reference>
<proteinExistence type="predicted"/>
<evidence type="ECO:0000313" key="2">
    <source>
        <dbReference type="Proteomes" id="UP000314294"/>
    </source>
</evidence>
<organism evidence="1 2">
    <name type="scientific">Liparis tanakae</name>
    <name type="common">Tanaka's snailfish</name>
    <dbReference type="NCBI Taxonomy" id="230148"/>
    <lineage>
        <taxon>Eukaryota</taxon>
        <taxon>Metazoa</taxon>
        <taxon>Chordata</taxon>
        <taxon>Craniata</taxon>
        <taxon>Vertebrata</taxon>
        <taxon>Euteleostomi</taxon>
        <taxon>Actinopterygii</taxon>
        <taxon>Neopterygii</taxon>
        <taxon>Teleostei</taxon>
        <taxon>Neoteleostei</taxon>
        <taxon>Acanthomorphata</taxon>
        <taxon>Eupercaria</taxon>
        <taxon>Perciformes</taxon>
        <taxon>Cottioidei</taxon>
        <taxon>Cottales</taxon>
        <taxon>Liparidae</taxon>
        <taxon>Liparis</taxon>
    </lineage>
</organism>
<evidence type="ECO:0000313" key="1">
    <source>
        <dbReference type="EMBL" id="TNN56693.1"/>
    </source>
</evidence>
<dbReference type="AlphaFoldDB" id="A0A4Z2GVC1"/>
<dbReference type="Proteomes" id="UP000314294">
    <property type="component" value="Unassembled WGS sequence"/>
</dbReference>
<name>A0A4Z2GVC1_9TELE</name>
<comment type="caution">
    <text evidence="1">The sequence shown here is derived from an EMBL/GenBank/DDBJ whole genome shotgun (WGS) entry which is preliminary data.</text>
</comment>
<dbReference type="EMBL" id="SRLO01000423">
    <property type="protein sequence ID" value="TNN56693.1"/>
    <property type="molecule type" value="Genomic_DNA"/>
</dbReference>